<feature type="region of interest" description="Disordered" evidence="1">
    <location>
        <begin position="1"/>
        <end position="100"/>
    </location>
</feature>
<feature type="compositionally biased region" description="Polar residues" evidence="1">
    <location>
        <begin position="28"/>
        <end position="39"/>
    </location>
</feature>
<feature type="compositionally biased region" description="Basic and acidic residues" evidence="1">
    <location>
        <begin position="267"/>
        <end position="282"/>
    </location>
</feature>
<evidence type="ECO:0000256" key="1">
    <source>
        <dbReference type="SAM" id="MobiDB-lite"/>
    </source>
</evidence>
<keyword evidence="3" id="KW-1185">Reference proteome</keyword>
<feature type="compositionally biased region" description="Basic and acidic residues" evidence="1">
    <location>
        <begin position="40"/>
        <end position="51"/>
    </location>
</feature>
<feature type="region of interest" description="Disordered" evidence="1">
    <location>
        <begin position="180"/>
        <end position="211"/>
    </location>
</feature>
<dbReference type="Proteomes" id="UP000730481">
    <property type="component" value="Unassembled WGS sequence"/>
</dbReference>
<dbReference type="EMBL" id="PVQB02000752">
    <property type="protein sequence ID" value="KAF4333975.1"/>
    <property type="molecule type" value="Genomic_DNA"/>
</dbReference>
<feature type="compositionally biased region" description="Basic and acidic residues" evidence="1">
    <location>
        <begin position="196"/>
        <end position="211"/>
    </location>
</feature>
<evidence type="ECO:0000313" key="3">
    <source>
        <dbReference type="Proteomes" id="UP000730481"/>
    </source>
</evidence>
<feature type="compositionally biased region" description="Basic and acidic residues" evidence="1">
    <location>
        <begin position="70"/>
        <end position="88"/>
    </location>
</feature>
<dbReference type="OrthoDB" id="5102359at2759"/>
<name>A0A9P5A822_9HYPO</name>
<sequence>MNGFGAKRVVAPGWGAPPPLKTGILGENTVSTDQRSSVGEQHKVEEPKAMESETSVDTNKVSAPTGEAIPVDRVRKDESDRDHDKNEEVESTDDPGPNVGEAVREVLDVFLREQVQPLLVEVSKKQAAVEASFETVTSLANEVSKLGHQVSILGAGLRTLSSDVREHKATEVDTLTQALAKSEKDKESLRAQLDGTKSKLAEASHKSAERKTQIETMYAQVQQLQAKVDDLESQQVQSVSSMSSAEVERTNRPSEEEARERRRRHRDRDQRADDRHRREGERRRRRASRQPPESSGLKCESSDSGSESSVTLDAWDDALIEGHRDEQREETEQGEEFEWKSAGGISITHVKW</sequence>
<dbReference type="AlphaFoldDB" id="A0A9P5A822"/>
<accession>A0A9P5A822</accession>
<protein>
    <submittedName>
        <fullName evidence="2">Uncharacterized protein</fullName>
    </submittedName>
</protein>
<feature type="compositionally biased region" description="Basic and acidic residues" evidence="1">
    <location>
        <begin position="320"/>
        <end position="331"/>
    </location>
</feature>
<gene>
    <name evidence="2" type="ORF">FBEOM_12202</name>
</gene>
<feature type="compositionally biased region" description="Low complexity" evidence="1">
    <location>
        <begin position="233"/>
        <end position="245"/>
    </location>
</feature>
<organism evidence="2 3">
    <name type="scientific">Fusarium beomiforme</name>
    <dbReference type="NCBI Taxonomy" id="44412"/>
    <lineage>
        <taxon>Eukaryota</taxon>
        <taxon>Fungi</taxon>
        <taxon>Dikarya</taxon>
        <taxon>Ascomycota</taxon>
        <taxon>Pezizomycotina</taxon>
        <taxon>Sordariomycetes</taxon>
        <taxon>Hypocreomycetidae</taxon>
        <taxon>Hypocreales</taxon>
        <taxon>Nectriaceae</taxon>
        <taxon>Fusarium</taxon>
        <taxon>Fusarium burgessii species complex</taxon>
    </lineage>
</organism>
<proteinExistence type="predicted"/>
<reference evidence="2" key="1">
    <citation type="journal article" date="2017" name="Mycologia">
        <title>Fusarium algeriense, sp. nov., a novel toxigenic crown rot pathogen of durum wheat from Algeria is nested in the Fusarium burgessii species complex.</title>
        <authorList>
            <person name="Laraba I."/>
            <person name="Keddad A."/>
            <person name="Boureghda H."/>
            <person name="Abdallah N."/>
            <person name="Vaughan M.M."/>
            <person name="Proctor R.H."/>
            <person name="Busman M."/>
            <person name="O'Donnell K."/>
        </authorList>
    </citation>
    <scope>NUCLEOTIDE SEQUENCE</scope>
    <source>
        <strain evidence="2">NRRL 25174</strain>
    </source>
</reference>
<feature type="compositionally biased region" description="Basic and acidic residues" evidence="1">
    <location>
        <begin position="246"/>
        <end position="260"/>
    </location>
</feature>
<comment type="caution">
    <text evidence="2">The sequence shown here is derived from an EMBL/GenBank/DDBJ whole genome shotgun (WGS) entry which is preliminary data.</text>
</comment>
<feature type="region of interest" description="Disordered" evidence="1">
    <location>
        <begin position="227"/>
        <end position="352"/>
    </location>
</feature>
<feature type="compositionally biased region" description="Polar residues" evidence="1">
    <location>
        <begin position="52"/>
        <end position="62"/>
    </location>
</feature>
<reference evidence="2" key="2">
    <citation type="submission" date="2020-02" db="EMBL/GenBank/DDBJ databases">
        <title>Identification and distribution of gene clusters putatively required for synthesis of sphingolipid metabolism inhibitors in phylogenetically diverse species of the filamentous fungus Fusarium.</title>
        <authorList>
            <person name="Kim H.-S."/>
            <person name="Busman M."/>
            <person name="Brown D.W."/>
            <person name="Divon H."/>
            <person name="Uhlig S."/>
            <person name="Proctor R.H."/>
        </authorList>
    </citation>
    <scope>NUCLEOTIDE SEQUENCE</scope>
    <source>
        <strain evidence="2">NRRL 25174</strain>
    </source>
</reference>
<evidence type="ECO:0000313" key="2">
    <source>
        <dbReference type="EMBL" id="KAF4333975.1"/>
    </source>
</evidence>